<evidence type="ECO:0000313" key="6">
    <source>
        <dbReference type="Proteomes" id="UP000598271"/>
    </source>
</evidence>
<organism evidence="5 6">
    <name type="scientific">Persicitalea jodogahamensis</name>
    <dbReference type="NCBI Taxonomy" id="402147"/>
    <lineage>
        <taxon>Bacteria</taxon>
        <taxon>Pseudomonadati</taxon>
        <taxon>Bacteroidota</taxon>
        <taxon>Cytophagia</taxon>
        <taxon>Cytophagales</taxon>
        <taxon>Spirosomataceae</taxon>
        <taxon>Persicitalea</taxon>
    </lineage>
</organism>
<comment type="caution">
    <text evidence="5">The sequence shown here is derived from an EMBL/GenBank/DDBJ whole genome shotgun (WGS) entry which is preliminary data.</text>
</comment>
<proteinExistence type="inferred from homology"/>
<dbReference type="Gene3D" id="3.40.720.10">
    <property type="entry name" value="Alkaline Phosphatase, subunit A"/>
    <property type="match status" value="1"/>
</dbReference>
<evidence type="ECO:0000313" key="5">
    <source>
        <dbReference type="EMBL" id="GHB74909.1"/>
    </source>
</evidence>
<dbReference type="GO" id="GO:0008484">
    <property type="term" value="F:sulfuric ester hydrolase activity"/>
    <property type="evidence" value="ECO:0007669"/>
    <property type="project" value="TreeGrafter"/>
</dbReference>
<evidence type="ECO:0000259" key="4">
    <source>
        <dbReference type="Pfam" id="PF00884"/>
    </source>
</evidence>
<keyword evidence="2" id="KW-0479">Metal-binding</keyword>
<dbReference type="PANTHER" id="PTHR45953:SF1">
    <property type="entry name" value="IDURONATE 2-SULFATASE"/>
    <property type="match status" value="1"/>
</dbReference>
<dbReference type="Proteomes" id="UP000598271">
    <property type="component" value="Unassembled WGS sequence"/>
</dbReference>
<keyword evidence="6" id="KW-1185">Reference proteome</keyword>
<evidence type="ECO:0000256" key="1">
    <source>
        <dbReference type="ARBA" id="ARBA00008779"/>
    </source>
</evidence>
<dbReference type="SUPFAM" id="SSF53649">
    <property type="entry name" value="Alkaline phosphatase-like"/>
    <property type="match status" value="1"/>
</dbReference>
<dbReference type="GO" id="GO:0005737">
    <property type="term" value="C:cytoplasm"/>
    <property type="evidence" value="ECO:0007669"/>
    <property type="project" value="TreeGrafter"/>
</dbReference>
<dbReference type="PROSITE" id="PS00149">
    <property type="entry name" value="SULFATASE_2"/>
    <property type="match status" value="1"/>
</dbReference>
<dbReference type="PANTHER" id="PTHR45953">
    <property type="entry name" value="IDURONATE 2-SULFATASE"/>
    <property type="match status" value="1"/>
</dbReference>
<dbReference type="InterPro" id="IPR017850">
    <property type="entry name" value="Alkaline_phosphatase_core_sf"/>
</dbReference>
<comment type="similarity">
    <text evidence="1">Belongs to the sulfatase family.</text>
</comment>
<sequence>MMVCAVAIPTLLTSCDTRSASHTSEKPNILIILTDQQTNDCLSLLGNPNLHTPYLDSLARRGVYFTESYCTSPVCGPSRSSLLTGRMPHETGVIWNSTNIDDSVPTIGRLFANAGYNTAYAGKWHLPEGYPAQKSRDSIAGFKVIPFQSLDSSWDKGAETDGPIADAAVKYLNDYEEDKPFLLTVSLHNPHDICYVPREPDAYAKYSEIDAPLPPLPANFNPAMKEPEFLEQKRLMDHYGDELLKTKDYTEADWQAYLYHYYRFAEMVDAEIGKIWNALRAKGLDENTIIAFSSDHGDGAASHRWAAKLSLYEEVVKVPFGISWPGRIAVGRVDRKQLISGADLVPTLCEYAGVTAATGFTGKSLKKVLDHPEETHRAALVVQLEDDKLDTTRHARLVRDGRFKYNLYNKGARNEQLFDLLTDPGETKNLAYETTYQPVKARLKKNLNEWMIENKDNIPLP</sequence>
<gene>
    <name evidence="5" type="ORF">GCM10007390_30740</name>
</gene>
<dbReference type="EMBL" id="BMXF01000003">
    <property type="protein sequence ID" value="GHB74909.1"/>
    <property type="molecule type" value="Genomic_DNA"/>
</dbReference>
<dbReference type="GO" id="GO:0046872">
    <property type="term" value="F:metal ion binding"/>
    <property type="evidence" value="ECO:0007669"/>
    <property type="project" value="UniProtKB-KW"/>
</dbReference>
<dbReference type="AlphaFoldDB" id="A0A8J3DBY9"/>
<keyword evidence="3" id="KW-0378">Hydrolase</keyword>
<reference evidence="5 6" key="1">
    <citation type="journal article" date="2014" name="Int. J. Syst. Evol. Microbiol.">
        <title>Complete genome sequence of Corynebacterium casei LMG S-19264T (=DSM 44701T), isolated from a smear-ripened cheese.</title>
        <authorList>
            <consortium name="US DOE Joint Genome Institute (JGI-PGF)"/>
            <person name="Walter F."/>
            <person name="Albersmeier A."/>
            <person name="Kalinowski J."/>
            <person name="Ruckert C."/>
        </authorList>
    </citation>
    <scope>NUCLEOTIDE SEQUENCE [LARGE SCALE GENOMIC DNA]</scope>
    <source>
        <strain evidence="5 6">KCTC 12866</strain>
    </source>
</reference>
<feature type="domain" description="Sulfatase N-terminal" evidence="4">
    <location>
        <begin position="27"/>
        <end position="354"/>
    </location>
</feature>
<dbReference type="InterPro" id="IPR000917">
    <property type="entry name" value="Sulfatase_N"/>
</dbReference>
<evidence type="ECO:0000256" key="2">
    <source>
        <dbReference type="ARBA" id="ARBA00022723"/>
    </source>
</evidence>
<protein>
    <submittedName>
        <fullName evidence="5">Sulfatase</fullName>
    </submittedName>
</protein>
<dbReference type="InterPro" id="IPR024607">
    <property type="entry name" value="Sulfatase_CS"/>
</dbReference>
<dbReference type="PROSITE" id="PS00523">
    <property type="entry name" value="SULFATASE_1"/>
    <property type="match status" value="1"/>
</dbReference>
<evidence type="ECO:0000256" key="3">
    <source>
        <dbReference type="ARBA" id="ARBA00022801"/>
    </source>
</evidence>
<name>A0A8J3DBY9_9BACT</name>
<accession>A0A8J3DBY9</accession>
<dbReference type="Pfam" id="PF00884">
    <property type="entry name" value="Sulfatase"/>
    <property type="match status" value="1"/>
</dbReference>